<feature type="region of interest" description="Disordered" evidence="1">
    <location>
        <begin position="1"/>
        <end position="99"/>
    </location>
</feature>
<gene>
    <name evidence="2" type="ORF">AVDCRST_MAG53-94</name>
</gene>
<protein>
    <submittedName>
        <fullName evidence="2">Repressor CsoR of the copZA operon</fullName>
    </submittedName>
</protein>
<organism evidence="2">
    <name type="scientific">uncultured Solirubrobacteraceae bacterium</name>
    <dbReference type="NCBI Taxonomy" id="1162706"/>
    <lineage>
        <taxon>Bacteria</taxon>
        <taxon>Bacillati</taxon>
        <taxon>Actinomycetota</taxon>
        <taxon>Thermoleophilia</taxon>
        <taxon>Solirubrobacterales</taxon>
        <taxon>Solirubrobacteraceae</taxon>
        <taxon>environmental samples</taxon>
    </lineage>
</organism>
<name>A0A6J4RH39_9ACTN</name>
<dbReference type="AlphaFoldDB" id="A0A6J4RH39"/>
<accession>A0A6J4RH39</accession>
<dbReference type="EMBL" id="CADCVR010000005">
    <property type="protein sequence ID" value="CAA9473466.1"/>
    <property type="molecule type" value="Genomic_DNA"/>
</dbReference>
<reference evidence="2" key="1">
    <citation type="submission" date="2020-02" db="EMBL/GenBank/DDBJ databases">
        <authorList>
            <person name="Meier V. D."/>
        </authorList>
    </citation>
    <scope>NUCLEOTIDE SEQUENCE</scope>
    <source>
        <strain evidence="2">AVDCRST_MAG53</strain>
    </source>
</reference>
<feature type="non-terminal residue" evidence="2">
    <location>
        <position position="1"/>
    </location>
</feature>
<feature type="compositionally biased region" description="Low complexity" evidence="1">
    <location>
        <begin position="11"/>
        <end position="27"/>
    </location>
</feature>
<feature type="compositionally biased region" description="Basic residues" evidence="1">
    <location>
        <begin position="62"/>
        <end position="77"/>
    </location>
</feature>
<proteinExistence type="predicted"/>
<evidence type="ECO:0000256" key="1">
    <source>
        <dbReference type="SAM" id="MobiDB-lite"/>
    </source>
</evidence>
<evidence type="ECO:0000313" key="2">
    <source>
        <dbReference type="EMBL" id="CAA9473466.1"/>
    </source>
</evidence>
<sequence>DHHGSPIQPGLQRLPRAAAEAPQPRRGAGARRARDGRGRPLLHRRAHPDLRDPGRAGQGRPRSARRPRPPLRRRRARRGEGGPHGRAHGRGGPASASRL</sequence>
<feature type="non-terminal residue" evidence="2">
    <location>
        <position position="99"/>
    </location>
</feature>